<comment type="caution">
    <text evidence="2">The sequence shown here is derived from an EMBL/GenBank/DDBJ whole genome shotgun (WGS) entry which is preliminary data.</text>
</comment>
<dbReference type="Gene3D" id="1.10.1330.10">
    <property type="entry name" value="Dockerin domain"/>
    <property type="match status" value="1"/>
</dbReference>
<dbReference type="InterPro" id="IPR036439">
    <property type="entry name" value="Dockerin_dom_sf"/>
</dbReference>
<proteinExistence type="predicted"/>
<protein>
    <recommendedName>
        <fullName evidence="1">PKD domain-containing protein</fullName>
    </recommendedName>
</protein>
<dbReference type="EMBL" id="BAAAEN010000003">
    <property type="protein sequence ID" value="GAA0497953.1"/>
    <property type="molecule type" value="Genomic_DNA"/>
</dbReference>
<organism evidence="2 3">
    <name type="scientific">Pigmentiphaga daeguensis</name>
    <dbReference type="NCBI Taxonomy" id="414049"/>
    <lineage>
        <taxon>Bacteria</taxon>
        <taxon>Pseudomonadati</taxon>
        <taxon>Pseudomonadota</taxon>
        <taxon>Betaproteobacteria</taxon>
        <taxon>Burkholderiales</taxon>
        <taxon>Alcaligenaceae</taxon>
        <taxon>Pigmentiphaga</taxon>
    </lineage>
</organism>
<dbReference type="PROSITE" id="PS50093">
    <property type="entry name" value="PKD"/>
    <property type="match status" value="1"/>
</dbReference>
<dbReference type="InterPro" id="IPR035986">
    <property type="entry name" value="PKD_dom_sf"/>
</dbReference>
<name>A0ABN1BIM0_9BURK</name>
<evidence type="ECO:0000313" key="2">
    <source>
        <dbReference type="EMBL" id="GAA0497953.1"/>
    </source>
</evidence>
<dbReference type="Gene3D" id="2.60.40.10">
    <property type="entry name" value="Immunoglobulins"/>
    <property type="match status" value="1"/>
</dbReference>
<dbReference type="InterPro" id="IPR013783">
    <property type="entry name" value="Ig-like_fold"/>
</dbReference>
<reference evidence="2 3" key="1">
    <citation type="journal article" date="2019" name="Int. J. Syst. Evol. Microbiol.">
        <title>The Global Catalogue of Microorganisms (GCM) 10K type strain sequencing project: providing services to taxonomists for standard genome sequencing and annotation.</title>
        <authorList>
            <consortium name="The Broad Institute Genomics Platform"/>
            <consortium name="The Broad Institute Genome Sequencing Center for Infectious Disease"/>
            <person name="Wu L."/>
            <person name="Ma J."/>
        </authorList>
    </citation>
    <scope>NUCLEOTIDE SEQUENCE [LARGE SCALE GENOMIC DNA]</scope>
    <source>
        <strain evidence="2 3">JCM 14330</strain>
    </source>
</reference>
<feature type="domain" description="PKD" evidence="1">
    <location>
        <begin position="6"/>
        <end position="86"/>
    </location>
</feature>
<dbReference type="InterPro" id="IPR022409">
    <property type="entry name" value="PKD/Chitinase_dom"/>
</dbReference>
<dbReference type="SMART" id="SM00089">
    <property type="entry name" value="PKD"/>
    <property type="match status" value="1"/>
</dbReference>
<gene>
    <name evidence="2" type="ORF">GCM10009097_12820</name>
</gene>
<accession>A0ABN1BIM0</accession>
<keyword evidence="3" id="KW-1185">Reference proteome</keyword>
<dbReference type="InterPro" id="IPR000601">
    <property type="entry name" value="PKD_dom"/>
</dbReference>
<dbReference type="Proteomes" id="UP001501706">
    <property type="component" value="Unassembled WGS sequence"/>
</dbReference>
<dbReference type="SUPFAM" id="SSF49299">
    <property type="entry name" value="PKD domain"/>
    <property type="match status" value="1"/>
</dbReference>
<dbReference type="RefSeq" id="WP_343927280.1">
    <property type="nucleotide sequence ID" value="NZ_BAAAEN010000003.1"/>
</dbReference>
<evidence type="ECO:0000313" key="3">
    <source>
        <dbReference type="Proteomes" id="UP001501706"/>
    </source>
</evidence>
<dbReference type="Pfam" id="PF18911">
    <property type="entry name" value="PKD_4"/>
    <property type="match status" value="1"/>
</dbReference>
<dbReference type="CDD" id="cd00146">
    <property type="entry name" value="PKD"/>
    <property type="match status" value="1"/>
</dbReference>
<evidence type="ECO:0000259" key="1">
    <source>
        <dbReference type="PROSITE" id="PS50093"/>
    </source>
</evidence>
<sequence>MASTKAVIEAQAARSTASVGKSVDFSVSAVTDGTKIDQYRWTFSDGQRATGQRVSASFGKAGPVTATVQAISGGQSVAEASAAVVVMDAGNSPYAEFGIPSKIGNIAGNAKPGLVDAMRLGQYVGGLNTLDEIQVARADINLDGKVDDADVALAMQAAAAGQELPSALLNPQAYPGAVVAMVSPALLDPEAQVAIKVDGVASPQVFRMLPGYASFLVPAGLARNAQAQVVVSVNGAASETLALDLLAPLQPAVPAAQDVRAFFDRIDRLMQAQHDAIVAEPSGLSAQDAEQLRKVAAAGRSAFGNARLELERVLAGPNGDTLAKVFQKALLANGMREFQAQSQEVLGKVSANAAAGPMAAAISPDQICDFVLPELCRLKKTADMLGEASSIASAACSAVTATIFIAGAVIPADGPAIEIGAVAAFVKFCVPISATLSVASTLGEIVKPIDPKLYLTVSPLSLKPGESALVKPEVAFIGLQHLCGMGASQGAGYLVKQIIGKRVVAGILRSNTAARTLADFFAKYAEDLYVKLLDGLADAAGNALDAAGVMGAIESFVTNRCAVVPAGRATMPANRVLMPLSADKGSYSFNSDGTANYNCPSASPTSVSTATLEASWPMCDGLGKATEIVGCSTSDVLITMGDNGSALDDIFEVIVAGQTVLTSSAPVRSVSASVPIPGGQTEVLMRGLAAPDGVGTYFITFSSNARVVGGDSLSGSDLTPGVTKRFIIEVQ</sequence>